<gene>
    <name evidence="1" type="primary">Pwp2</name>
    <name evidence="1" type="ORF">GTO96_0012971</name>
</gene>
<keyword evidence="2" id="KW-1185">Reference proteome</keyword>
<evidence type="ECO:0000313" key="1">
    <source>
        <dbReference type="EMBL" id="KAG2457185.1"/>
    </source>
</evidence>
<evidence type="ECO:0000313" key="2">
    <source>
        <dbReference type="Proteomes" id="UP000886611"/>
    </source>
</evidence>
<feature type="non-terminal residue" evidence="1">
    <location>
        <position position="1"/>
    </location>
</feature>
<protein>
    <submittedName>
        <fullName evidence="1">PWP2 protein</fullName>
    </submittedName>
</protein>
<dbReference type="AlphaFoldDB" id="A0A8X7WWK3"/>
<reference evidence="1 2" key="1">
    <citation type="journal article" date="2021" name="Cell">
        <title>Tracing the genetic footprints of vertebrate landing in non-teleost ray-finned fishes.</title>
        <authorList>
            <person name="Bi X."/>
            <person name="Wang K."/>
            <person name="Yang L."/>
            <person name="Pan H."/>
            <person name="Jiang H."/>
            <person name="Wei Q."/>
            <person name="Fang M."/>
            <person name="Yu H."/>
            <person name="Zhu C."/>
            <person name="Cai Y."/>
            <person name="He Y."/>
            <person name="Gan X."/>
            <person name="Zeng H."/>
            <person name="Yu D."/>
            <person name="Zhu Y."/>
            <person name="Jiang H."/>
            <person name="Qiu Q."/>
            <person name="Yang H."/>
            <person name="Zhang Y.E."/>
            <person name="Wang W."/>
            <person name="Zhu M."/>
            <person name="He S."/>
            <person name="Zhang G."/>
        </authorList>
    </citation>
    <scope>NUCLEOTIDE SEQUENCE [LARGE SCALE GENOMIC DNA]</scope>
    <source>
        <strain evidence="1">Bchr_013</strain>
    </source>
</reference>
<feature type="non-terminal residue" evidence="1">
    <location>
        <position position="183"/>
    </location>
</feature>
<name>A0A8X7WWK3_POLSE</name>
<dbReference type="EMBL" id="JAATIS010008602">
    <property type="protein sequence ID" value="KAG2457185.1"/>
    <property type="molecule type" value="Genomic_DNA"/>
</dbReference>
<accession>A0A8X7WWK3</accession>
<organism evidence="1 2">
    <name type="scientific">Polypterus senegalus</name>
    <name type="common">Senegal bichir</name>
    <dbReference type="NCBI Taxonomy" id="55291"/>
    <lineage>
        <taxon>Eukaryota</taxon>
        <taxon>Metazoa</taxon>
        <taxon>Chordata</taxon>
        <taxon>Craniata</taxon>
        <taxon>Vertebrata</taxon>
        <taxon>Euteleostomi</taxon>
        <taxon>Actinopterygii</taxon>
        <taxon>Polypteriformes</taxon>
        <taxon>Polypteridae</taxon>
        <taxon>Polypterus</taxon>
    </lineage>
</organism>
<sequence>MLTTADEVDSAEDIMYLRERIKDLLEEITMLAALLDSNIDETIFEIIEEQVEQTLLHSSSADAVPCSGRPFFDIPAESIEHLLLCSFKVRQIANLYGVSEKTITRRMSQFGICNKSETFPVSTKKNITCVALSPSGTLAILVDEGRAQLYYTAENGSTSISIVICHMYTSFGVGCVKFKGVAE</sequence>
<proteinExistence type="predicted"/>
<dbReference type="Proteomes" id="UP000886611">
    <property type="component" value="Unassembled WGS sequence"/>
</dbReference>
<comment type="caution">
    <text evidence="1">The sequence shown here is derived from an EMBL/GenBank/DDBJ whole genome shotgun (WGS) entry which is preliminary data.</text>
</comment>